<dbReference type="InterPro" id="IPR036397">
    <property type="entry name" value="RNaseH_sf"/>
</dbReference>
<accession>X1LGE9</accession>
<dbReference type="PROSITE" id="PS50994">
    <property type="entry name" value="INTEGRASE"/>
    <property type="match status" value="1"/>
</dbReference>
<evidence type="ECO:0000259" key="1">
    <source>
        <dbReference type="PROSITE" id="PS50994"/>
    </source>
</evidence>
<reference evidence="2" key="1">
    <citation type="journal article" date="2014" name="Front. Microbiol.">
        <title>High frequency of phylogenetically diverse reductive dehalogenase-homologous genes in deep subseafloor sedimentary metagenomes.</title>
        <authorList>
            <person name="Kawai M."/>
            <person name="Futagami T."/>
            <person name="Toyoda A."/>
            <person name="Takaki Y."/>
            <person name="Nishi S."/>
            <person name="Hori S."/>
            <person name="Arai W."/>
            <person name="Tsubouchi T."/>
            <person name="Morono Y."/>
            <person name="Uchiyama I."/>
            <person name="Ito T."/>
            <person name="Fujiyama A."/>
            <person name="Inagaki F."/>
            <person name="Takami H."/>
        </authorList>
    </citation>
    <scope>NUCLEOTIDE SEQUENCE</scope>
    <source>
        <strain evidence="2">Expedition CK06-06</strain>
    </source>
</reference>
<feature type="domain" description="Integrase catalytic" evidence="1">
    <location>
        <begin position="1"/>
        <end position="142"/>
    </location>
</feature>
<dbReference type="PANTHER" id="PTHR42648">
    <property type="entry name" value="TRANSPOSASE, PUTATIVE-RELATED"/>
    <property type="match status" value="1"/>
</dbReference>
<name>X1LGE9_9ZZZZ</name>
<dbReference type="EMBL" id="BARV01012541">
    <property type="protein sequence ID" value="GAI04936.1"/>
    <property type="molecule type" value="Genomic_DNA"/>
</dbReference>
<gene>
    <name evidence="2" type="ORF">S06H3_23172</name>
</gene>
<dbReference type="Pfam" id="PF00665">
    <property type="entry name" value="rve"/>
    <property type="match status" value="1"/>
</dbReference>
<dbReference type="GO" id="GO:0003676">
    <property type="term" value="F:nucleic acid binding"/>
    <property type="evidence" value="ECO:0007669"/>
    <property type="project" value="InterPro"/>
</dbReference>
<dbReference type="SUPFAM" id="SSF53098">
    <property type="entry name" value="Ribonuclease H-like"/>
    <property type="match status" value="1"/>
</dbReference>
<protein>
    <recommendedName>
        <fullName evidence="1">Integrase catalytic domain-containing protein</fullName>
    </recommendedName>
</protein>
<dbReference type="InterPro" id="IPR012337">
    <property type="entry name" value="RNaseH-like_sf"/>
</dbReference>
<dbReference type="AlphaFoldDB" id="X1LGE9"/>
<dbReference type="Gene3D" id="3.30.420.10">
    <property type="entry name" value="Ribonuclease H-like superfamily/Ribonuclease H"/>
    <property type="match status" value="1"/>
</dbReference>
<dbReference type="PANTHER" id="PTHR42648:SF12">
    <property type="entry name" value="BLL1855 PROTEIN"/>
    <property type="match status" value="1"/>
</dbReference>
<dbReference type="InterPro" id="IPR001584">
    <property type="entry name" value="Integrase_cat-core"/>
</dbReference>
<organism evidence="2">
    <name type="scientific">marine sediment metagenome</name>
    <dbReference type="NCBI Taxonomy" id="412755"/>
    <lineage>
        <taxon>unclassified sequences</taxon>
        <taxon>metagenomes</taxon>
        <taxon>ecological metagenomes</taxon>
    </lineage>
</organism>
<proteinExistence type="predicted"/>
<sequence length="142" mass="16746">SVDTFYVCRLKGVGRIYQFTAIDTCSSFGFAYLYTDKSVKSSVDFISKVLGILSAMGITVERILTDNGKEYTTHWDTGYHQFEEYLKSLSIEHRYTKVRHPWTNGFVERFQRTLLEEFYQPSLLKRTYSTLFTIEIRKHRLI</sequence>
<dbReference type="InterPro" id="IPR039537">
    <property type="entry name" value="Retrotran_Ty1/copia-like"/>
</dbReference>
<feature type="non-terminal residue" evidence="2">
    <location>
        <position position="1"/>
    </location>
</feature>
<evidence type="ECO:0000313" key="2">
    <source>
        <dbReference type="EMBL" id="GAI04936.1"/>
    </source>
</evidence>
<comment type="caution">
    <text evidence="2">The sequence shown here is derived from an EMBL/GenBank/DDBJ whole genome shotgun (WGS) entry which is preliminary data.</text>
</comment>
<dbReference type="GO" id="GO:0015074">
    <property type="term" value="P:DNA integration"/>
    <property type="evidence" value="ECO:0007669"/>
    <property type="project" value="InterPro"/>
</dbReference>